<feature type="region of interest" description="Disordered" evidence="7">
    <location>
        <begin position="51"/>
        <end position="160"/>
    </location>
</feature>
<keyword evidence="5 6" id="KW-0539">Nucleus</keyword>
<dbReference type="EMBL" id="CP015057">
    <property type="protein sequence ID" value="QGN15781.1"/>
    <property type="molecule type" value="Genomic_DNA"/>
</dbReference>
<keyword evidence="3 6" id="KW-0805">Transcription regulation</keyword>
<sequence length="437" mass="49008">MSLLPQAYLSNFHNRVKNEDVPLFTAAQLSRNKRGKQVNYAEFDNDILDEFLEKNDDDDLEEDDEDSESRRRGTDFYEHAEFSGLDGENEGVRRGIDEGGVEGGTGGSSGEVGVDVSGAGGAGSSGDAGAGGDAGTGSASEESNRVKLNDLPDLDGQEDSSPLAVLKYPRIRETFVQSRIAISYKDMLGESIQDPQEVETETPIMVPIRLNIEFSGHKLVDFFTWNLNDHSMTPEQFAAILCQDLDFPVHTNPNNSPYTQIIAMINEQLQEYETLASLQVPDLHVVLNLTSNLDSKLYDDTFEWNLNDDSLCPEQFAELVVQDLGLQREFVPAIAHSLHESLLKVKKDWLEGNLNLVHVENKAAFGFTSGIRLDIDTLGGDWIPKVEVLSQWEIEKREIEKERNMRRLKRESAKVDDGRSRRRGKRRMDDLETTLRI</sequence>
<feature type="region of interest" description="Disordered" evidence="7">
    <location>
        <begin position="410"/>
        <end position="437"/>
    </location>
</feature>
<dbReference type="Proteomes" id="UP000422736">
    <property type="component" value="Chromosome 4"/>
</dbReference>
<keyword evidence="4 6" id="KW-0804">Transcription</keyword>
<evidence type="ECO:0000256" key="7">
    <source>
        <dbReference type="SAM" id="MobiDB-lite"/>
    </source>
</evidence>
<comment type="function">
    <text evidence="6">Part of the chromatin structure-remodeling complex (RSC) which is involved in transcription regulation and nucleosome positioning. RSC is responsible for the transfer of a histone octamer from a nucleosome core particle to naked DNA. The reaction requires ATP and involves an activated RSC-nucleosome intermediate. Remodeling reaction also involves DNA translocation, DNA twist and conformational change. As a reconfigurer of centromeric and flanking nucleosomes, RSC complex is required both for proper kinetochore function in chromosome segregation and, via a PKC1-dependent signaling pathway, for organization of the cellular cytoskeleton. This subunit is essential for mitotic growth and required for cell cycle progression.</text>
</comment>
<evidence type="ECO:0000256" key="2">
    <source>
        <dbReference type="ARBA" id="ARBA00010239"/>
    </source>
</evidence>
<name>A0ABX6EVZ3_KLUMA</name>
<evidence type="ECO:0000256" key="3">
    <source>
        <dbReference type="ARBA" id="ARBA00023015"/>
    </source>
</evidence>
<dbReference type="Pfam" id="PF04855">
    <property type="entry name" value="SNF5"/>
    <property type="match status" value="2"/>
</dbReference>
<accession>A0ABX6EVZ3</accession>
<comment type="subcellular location">
    <subcellularLocation>
        <location evidence="1 6">Nucleus</location>
    </subcellularLocation>
</comment>
<feature type="compositionally biased region" description="Acidic residues" evidence="7">
    <location>
        <begin position="51"/>
        <end position="67"/>
    </location>
</feature>
<feature type="compositionally biased region" description="Gly residues" evidence="7">
    <location>
        <begin position="101"/>
        <end position="110"/>
    </location>
</feature>
<evidence type="ECO:0000313" key="9">
    <source>
        <dbReference type="Proteomes" id="UP000422736"/>
    </source>
</evidence>
<keyword evidence="6" id="KW-0131">Cell cycle</keyword>
<reference evidence="8 9" key="1">
    <citation type="submission" date="2016-03" db="EMBL/GenBank/DDBJ databases">
        <title>How can Kluyveromyces marxianus grow so fast - potential evolutionary course in Saccharomyces Complex revealed by comparative genomics.</title>
        <authorList>
            <person name="Mo W."/>
            <person name="Lu W."/>
            <person name="Yang X."/>
            <person name="Qi J."/>
            <person name="Lv H."/>
        </authorList>
    </citation>
    <scope>NUCLEOTIDE SEQUENCE [LARGE SCALE GENOMIC DNA]</scope>
    <source>
        <strain evidence="8 9">FIM1</strain>
    </source>
</reference>
<proteinExistence type="inferred from homology"/>
<dbReference type="InterPro" id="IPR006939">
    <property type="entry name" value="SNF5"/>
</dbReference>
<organism evidence="8 9">
    <name type="scientific">Kluyveromyces marxianus</name>
    <name type="common">Yeast</name>
    <name type="synonym">Candida kefyr</name>
    <dbReference type="NCBI Taxonomy" id="4911"/>
    <lineage>
        <taxon>Eukaryota</taxon>
        <taxon>Fungi</taxon>
        <taxon>Dikarya</taxon>
        <taxon>Ascomycota</taxon>
        <taxon>Saccharomycotina</taxon>
        <taxon>Saccharomycetes</taxon>
        <taxon>Saccharomycetales</taxon>
        <taxon>Saccharomycetaceae</taxon>
        <taxon>Kluyveromyces</taxon>
    </lineage>
</organism>
<comment type="similarity">
    <text evidence="2 6">Belongs to the SNF5 family.</text>
</comment>
<dbReference type="PIRSF" id="PIRSF038126">
    <property type="entry name" value="SWI_SNF"/>
    <property type="match status" value="1"/>
</dbReference>
<keyword evidence="9" id="KW-1185">Reference proteome</keyword>
<dbReference type="InterPro" id="IPR017393">
    <property type="entry name" value="Sfh1/SNF5"/>
</dbReference>
<evidence type="ECO:0000256" key="4">
    <source>
        <dbReference type="ARBA" id="ARBA00023163"/>
    </source>
</evidence>
<keyword evidence="6" id="KW-0156">Chromatin regulator</keyword>
<evidence type="ECO:0000256" key="6">
    <source>
        <dbReference type="PIRNR" id="PIRNR038126"/>
    </source>
</evidence>
<dbReference type="PANTHER" id="PTHR10019">
    <property type="entry name" value="SNF5"/>
    <property type="match status" value="1"/>
</dbReference>
<feature type="compositionally biased region" description="Gly residues" evidence="7">
    <location>
        <begin position="118"/>
        <end position="135"/>
    </location>
</feature>
<evidence type="ECO:0000313" key="8">
    <source>
        <dbReference type="EMBL" id="QGN15781.1"/>
    </source>
</evidence>
<feature type="compositionally biased region" description="Basic and acidic residues" evidence="7">
    <location>
        <begin position="427"/>
        <end position="437"/>
    </location>
</feature>
<feature type="compositionally biased region" description="Basic and acidic residues" evidence="7">
    <location>
        <begin position="410"/>
        <end position="419"/>
    </location>
</feature>
<evidence type="ECO:0000256" key="5">
    <source>
        <dbReference type="ARBA" id="ARBA00023242"/>
    </source>
</evidence>
<gene>
    <name evidence="8" type="primary">SFH1</name>
    <name evidence="8" type="ORF">FIM1_2477</name>
</gene>
<evidence type="ECO:0000256" key="1">
    <source>
        <dbReference type="ARBA" id="ARBA00004123"/>
    </source>
</evidence>
<feature type="compositionally biased region" description="Basic and acidic residues" evidence="7">
    <location>
        <begin position="68"/>
        <end position="81"/>
    </location>
</feature>
<protein>
    <recommendedName>
        <fullName evidence="6">Chromatin structure-remodeling complex subunit SFH1</fullName>
    </recommendedName>
</protein>